<reference evidence="1 2" key="1">
    <citation type="submission" date="2023-07" db="EMBL/GenBank/DDBJ databases">
        <title>Comparative genomics of wheat-associated soil bacteria to identify genetic determinants of phenazine resistance.</title>
        <authorList>
            <person name="Mouncey N."/>
        </authorList>
    </citation>
    <scope>NUCLEOTIDE SEQUENCE [LARGE SCALE GENOMIC DNA]</scope>
    <source>
        <strain evidence="1 2">W1I3</strain>
    </source>
</reference>
<keyword evidence="2" id="KW-1185">Reference proteome</keyword>
<organism evidence="1 2">
    <name type="scientific">Pseudarthrobacter siccitolerans</name>
    <dbReference type="NCBI Taxonomy" id="861266"/>
    <lineage>
        <taxon>Bacteria</taxon>
        <taxon>Bacillati</taxon>
        <taxon>Actinomycetota</taxon>
        <taxon>Actinomycetes</taxon>
        <taxon>Micrococcales</taxon>
        <taxon>Micrococcaceae</taxon>
        <taxon>Pseudarthrobacter</taxon>
    </lineage>
</organism>
<evidence type="ECO:0000313" key="2">
    <source>
        <dbReference type="Proteomes" id="UP001236806"/>
    </source>
</evidence>
<accession>A0ABU0PM31</accession>
<gene>
    <name evidence="1" type="ORF">QFZ36_002591</name>
</gene>
<name>A0ABU0PM31_9MICC</name>
<sequence>MTGARSHSRGRVRRPGPAAAVGLQLEEAQNVYTAQDWSAIAVGSAVEVILPEGPAYRGRVDAKTPDSRIVWVVSLGGTGRQMHGNRDGVRLHPAGA</sequence>
<protein>
    <submittedName>
        <fullName evidence="1">Uncharacterized protein</fullName>
    </submittedName>
</protein>
<dbReference type="Proteomes" id="UP001236806">
    <property type="component" value="Unassembled WGS sequence"/>
</dbReference>
<dbReference type="EMBL" id="JAUSXB010000001">
    <property type="protein sequence ID" value="MDQ0675030.1"/>
    <property type="molecule type" value="Genomic_DNA"/>
</dbReference>
<proteinExistence type="predicted"/>
<evidence type="ECO:0000313" key="1">
    <source>
        <dbReference type="EMBL" id="MDQ0675030.1"/>
    </source>
</evidence>
<comment type="caution">
    <text evidence="1">The sequence shown here is derived from an EMBL/GenBank/DDBJ whole genome shotgun (WGS) entry which is preliminary data.</text>
</comment>
<dbReference type="RefSeq" id="WP_306637003.1">
    <property type="nucleotide sequence ID" value="NZ_JAUSXB010000001.1"/>
</dbReference>